<evidence type="ECO:0000256" key="6">
    <source>
        <dbReference type="ARBA" id="ARBA00022741"/>
    </source>
</evidence>
<evidence type="ECO:0000259" key="10">
    <source>
        <dbReference type="PROSITE" id="PS50507"/>
    </source>
</evidence>
<reference evidence="11 12" key="1">
    <citation type="journal article" date="2003" name="Arch. Virol.">
        <title>Molecular evidence that aphid-transmitted Alpinia mosaic virus is a tentative member of the genus Macluravirus.</title>
        <authorList>
            <person name="Liou R.F."/>
            <person name="Yan H.Z."/>
            <person name="Hong J.L."/>
        </authorList>
    </citation>
    <scope>NUCLEOTIDE SEQUENCE [LARGE SCALE GENOMIC DNA]</scope>
</reference>
<dbReference type="InterPro" id="IPR043128">
    <property type="entry name" value="Rev_trsase/Diguanyl_cyclase"/>
</dbReference>
<keyword evidence="4" id="KW-0808">Transferase</keyword>
<sequence>GNNSGQPSTVVDNTIILMMSFFYAYIHKTGDLLCESINENFKFVCNGDDNKFSISPSFFEKHGSQFSSEIEQLGLNYVFDTITDDITENPYMSLTMVRTVSGIGFTLHPTRIIAIVQWIKKGNLVQATQAAFAAMVESYNDPWLFGILHLYLVWLIIEHKDELDFARDNDFVNLVYMDPCQVHALHYGIDTDVMCYEDDDELCEGISCTQPTQHFQMDLAQTGTRSGTQQGVVGGTPPNNQQIVPSAITPVNDDVDRGKQIVASDESEQPEASQESNNTESEVDWKIPPIPKTLSHFHNPKVKGKKLWNSRIAKNIDPEQFELTTQMATTLQFERWVERVRKNLGSPNETNFQIYLTSWCLWCANNGTSSELDANQMMEIHASGQYASIPISIFVDPAIEFGGLRKIMRHLSDITTKILEQGGKMTAWGKKRGFTQLAMIPYAFDFCVQTLKMPKTVREQLNQSKAAAIGSGNRRVMLLDGKIQRSKTSYERHIDTDVDEYEHGQAIEPRATLH</sequence>
<keyword evidence="6" id="KW-0547">Nucleotide-binding</keyword>
<feature type="region of interest" description="Disordered" evidence="9">
    <location>
        <begin position="223"/>
        <end position="298"/>
    </location>
</feature>
<feature type="domain" description="RdRp catalytic" evidence="10">
    <location>
        <begin position="1"/>
        <end position="62"/>
    </location>
</feature>
<evidence type="ECO:0000256" key="8">
    <source>
        <dbReference type="ARBA" id="ARBA00022953"/>
    </source>
</evidence>
<dbReference type="RefSeq" id="YP_009665116.1">
    <property type="nucleotide sequence ID" value="NC_043132.1"/>
</dbReference>
<dbReference type="GO" id="GO:0003723">
    <property type="term" value="F:RNA binding"/>
    <property type="evidence" value="ECO:0007669"/>
    <property type="project" value="InterPro"/>
</dbReference>
<dbReference type="GO" id="GO:0000166">
    <property type="term" value="F:nucleotide binding"/>
    <property type="evidence" value="ECO:0007669"/>
    <property type="project" value="UniProtKB-KW"/>
</dbReference>
<organism evidence="11 12">
    <name type="scientific">Macluravirus alpiniae</name>
    <dbReference type="NCBI Taxonomy" id="204073"/>
    <lineage>
        <taxon>Viruses</taxon>
        <taxon>Riboviria</taxon>
        <taxon>Orthornavirae</taxon>
        <taxon>Pisuviricota</taxon>
        <taxon>Stelpaviricetes</taxon>
        <taxon>Patatavirales</taxon>
        <taxon>Potyviridae</taxon>
        <taxon>Macluravirus</taxon>
    </lineage>
</organism>
<keyword evidence="2" id="KW-0696">RNA-directed RNA polymerase</keyword>
<dbReference type="GO" id="GO:0039694">
    <property type="term" value="P:viral RNA genome replication"/>
    <property type="evidence" value="ECO:0007669"/>
    <property type="project" value="InterPro"/>
</dbReference>
<protein>
    <submittedName>
        <fullName evidence="11">Polyprotein</fullName>
    </submittedName>
</protein>
<evidence type="ECO:0000256" key="2">
    <source>
        <dbReference type="ARBA" id="ARBA00022484"/>
    </source>
</evidence>
<evidence type="ECO:0000313" key="11">
    <source>
        <dbReference type="EMBL" id="AAP30734.1"/>
    </source>
</evidence>
<accession>Q80BV2</accession>
<dbReference type="InterPro" id="IPR007094">
    <property type="entry name" value="RNA-dir_pol_PSvirus"/>
</dbReference>
<dbReference type="Pfam" id="PF00767">
    <property type="entry name" value="Poty_coat"/>
    <property type="match status" value="1"/>
</dbReference>
<dbReference type="InterPro" id="IPR001205">
    <property type="entry name" value="RNA-dir_pol_C"/>
</dbReference>
<feature type="compositionally biased region" description="Polar residues" evidence="9">
    <location>
        <begin position="223"/>
        <end position="244"/>
    </location>
</feature>
<evidence type="ECO:0000256" key="7">
    <source>
        <dbReference type="ARBA" id="ARBA00022844"/>
    </source>
</evidence>
<evidence type="ECO:0000256" key="3">
    <source>
        <dbReference type="ARBA" id="ARBA00022561"/>
    </source>
</evidence>
<dbReference type="Pfam" id="PF00680">
    <property type="entry name" value="RdRP_1"/>
    <property type="match status" value="1"/>
</dbReference>
<dbReference type="EMBL" id="AF499025">
    <property type="protein sequence ID" value="AAP30734.1"/>
    <property type="molecule type" value="Genomic_RNA"/>
</dbReference>
<keyword evidence="7" id="KW-0946">Virion</keyword>
<dbReference type="Gene3D" id="3.30.70.270">
    <property type="match status" value="1"/>
</dbReference>
<dbReference type="PROSITE" id="PS50507">
    <property type="entry name" value="RDRP_SSRNA_POS"/>
    <property type="match status" value="1"/>
</dbReference>
<keyword evidence="3" id="KW-0167">Capsid protein</keyword>
<name>Q80BV2_9POTY</name>
<feature type="non-terminal residue" evidence="11">
    <location>
        <position position="1"/>
    </location>
</feature>
<dbReference type="InterPro" id="IPR001592">
    <property type="entry name" value="Poty_coat"/>
</dbReference>
<feature type="compositionally biased region" description="Polar residues" evidence="9">
    <location>
        <begin position="270"/>
        <end position="280"/>
    </location>
</feature>
<dbReference type="Proteomes" id="UP000232644">
    <property type="component" value="Segment"/>
</dbReference>
<dbReference type="GO" id="GO:0006351">
    <property type="term" value="P:DNA-templated transcription"/>
    <property type="evidence" value="ECO:0007669"/>
    <property type="project" value="InterPro"/>
</dbReference>
<evidence type="ECO:0000256" key="4">
    <source>
        <dbReference type="ARBA" id="ARBA00022679"/>
    </source>
</evidence>
<evidence type="ECO:0000256" key="1">
    <source>
        <dbReference type="ARBA" id="ARBA00004328"/>
    </source>
</evidence>
<keyword evidence="5" id="KW-0548">Nucleotidyltransferase</keyword>
<evidence type="ECO:0000313" key="12">
    <source>
        <dbReference type="Proteomes" id="UP000232644"/>
    </source>
</evidence>
<dbReference type="GeneID" id="40525251"/>
<evidence type="ECO:0000256" key="9">
    <source>
        <dbReference type="SAM" id="MobiDB-lite"/>
    </source>
</evidence>
<keyword evidence="8" id="KW-0693">Viral RNA replication</keyword>
<evidence type="ECO:0000256" key="5">
    <source>
        <dbReference type="ARBA" id="ARBA00022695"/>
    </source>
</evidence>
<dbReference type="GO" id="GO:0019028">
    <property type="term" value="C:viral capsid"/>
    <property type="evidence" value="ECO:0007669"/>
    <property type="project" value="UniProtKB-KW"/>
</dbReference>
<keyword evidence="12" id="KW-1185">Reference proteome</keyword>
<dbReference type="InterPro" id="IPR043502">
    <property type="entry name" value="DNA/RNA_pol_sf"/>
</dbReference>
<dbReference type="KEGG" id="vg:40525251"/>
<comment type="subcellular location">
    <subcellularLocation>
        <location evidence="1">Virion</location>
    </subcellularLocation>
</comment>
<dbReference type="GO" id="GO:0003968">
    <property type="term" value="F:RNA-directed RNA polymerase activity"/>
    <property type="evidence" value="ECO:0007669"/>
    <property type="project" value="UniProtKB-KW"/>
</dbReference>
<dbReference type="SUPFAM" id="SSF56672">
    <property type="entry name" value="DNA/RNA polymerases"/>
    <property type="match status" value="1"/>
</dbReference>
<proteinExistence type="predicted"/>